<evidence type="ECO:0000256" key="2">
    <source>
        <dbReference type="ARBA" id="ARBA00023015"/>
    </source>
</evidence>
<name>A0ABW3PE47_9LACO</name>
<dbReference type="SUPFAM" id="SSF100950">
    <property type="entry name" value="NagB/RpiA/CoA transferase-like"/>
    <property type="match status" value="1"/>
</dbReference>
<comment type="caution">
    <text evidence="7">The sequence shown here is derived from an EMBL/GenBank/DDBJ whole genome shotgun (WGS) entry which is preliminary data.</text>
</comment>
<dbReference type="RefSeq" id="WP_121978885.1">
    <property type="nucleotide sequence ID" value="NZ_JBHTLH010000008.1"/>
</dbReference>
<dbReference type="InterPro" id="IPR051054">
    <property type="entry name" value="SorC_transcr_regulators"/>
</dbReference>
<organism evidence="7 8">
    <name type="scientific">Lentilactobacillus raoultii</name>
    <dbReference type="NCBI Taxonomy" id="1987503"/>
    <lineage>
        <taxon>Bacteria</taxon>
        <taxon>Bacillati</taxon>
        <taxon>Bacillota</taxon>
        <taxon>Bacilli</taxon>
        <taxon>Lactobacillales</taxon>
        <taxon>Lactobacillaceae</taxon>
        <taxon>Lentilactobacillus</taxon>
    </lineage>
</organism>
<dbReference type="Pfam" id="PF04198">
    <property type="entry name" value="Sugar-bind"/>
    <property type="match status" value="1"/>
</dbReference>
<dbReference type="Proteomes" id="UP001597156">
    <property type="component" value="Unassembled WGS sequence"/>
</dbReference>
<accession>A0ABW3PE47</accession>
<evidence type="ECO:0000256" key="1">
    <source>
        <dbReference type="ARBA" id="ARBA00010466"/>
    </source>
</evidence>
<dbReference type="PANTHER" id="PTHR34294:SF1">
    <property type="entry name" value="TRANSCRIPTIONAL REGULATOR LSRR"/>
    <property type="match status" value="1"/>
</dbReference>
<evidence type="ECO:0000259" key="5">
    <source>
        <dbReference type="Pfam" id="PF04198"/>
    </source>
</evidence>
<dbReference type="InterPro" id="IPR037171">
    <property type="entry name" value="NagB/RpiA_transferase-like"/>
</dbReference>
<feature type="domain" description="HTH marR-type" evidence="6">
    <location>
        <begin position="18"/>
        <end position="56"/>
    </location>
</feature>
<evidence type="ECO:0000256" key="3">
    <source>
        <dbReference type="ARBA" id="ARBA00023125"/>
    </source>
</evidence>
<dbReference type="Pfam" id="PF12802">
    <property type="entry name" value="MarR_2"/>
    <property type="match status" value="1"/>
</dbReference>
<dbReference type="SUPFAM" id="SSF46689">
    <property type="entry name" value="Homeodomain-like"/>
    <property type="match status" value="1"/>
</dbReference>
<dbReference type="Gene3D" id="1.10.10.60">
    <property type="entry name" value="Homeodomain-like"/>
    <property type="match status" value="1"/>
</dbReference>
<evidence type="ECO:0000256" key="4">
    <source>
        <dbReference type="ARBA" id="ARBA00023163"/>
    </source>
</evidence>
<proteinExistence type="inferred from homology"/>
<gene>
    <name evidence="7" type="ORF">ACFQ22_03065</name>
</gene>
<evidence type="ECO:0000259" key="6">
    <source>
        <dbReference type="Pfam" id="PF12802"/>
    </source>
</evidence>
<dbReference type="PANTHER" id="PTHR34294">
    <property type="entry name" value="TRANSCRIPTIONAL REGULATOR-RELATED"/>
    <property type="match status" value="1"/>
</dbReference>
<feature type="domain" description="Sugar-binding" evidence="5">
    <location>
        <begin position="68"/>
        <end position="312"/>
    </location>
</feature>
<dbReference type="EMBL" id="JBHTLH010000008">
    <property type="protein sequence ID" value="MFD1124344.1"/>
    <property type="molecule type" value="Genomic_DNA"/>
</dbReference>
<evidence type="ECO:0000313" key="8">
    <source>
        <dbReference type="Proteomes" id="UP001597156"/>
    </source>
</evidence>
<reference evidence="8" key="1">
    <citation type="journal article" date="2019" name="Int. J. Syst. Evol. Microbiol.">
        <title>The Global Catalogue of Microorganisms (GCM) 10K type strain sequencing project: providing services to taxonomists for standard genome sequencing and annotation.</title>
        <authorList>
            <consortium name="The Broad Institute Genomics Platform"/>
            <consortium name="The Broad Institute Genome Sequencing Center for Infectious Disease"/>
            <person name="Wu L."/>
            <person name="Ma J."/>
        </authorList>
    </citation>
    <scope>NUCLEOTIDE SEQUENCE [LARGE SCALE GENOMIC DNA]</scope>
    <source>
        <strain evidence="8">CCUG 71848</strain>
    </source>
</reference>
<keyword evidence="3" id="KW-0238">DNA-binding</keyword>
<sequence>MVAHHDLEKLKQGVKIAAMYYEDDLSQTEIAKSLGISRPTVSRMLQYAKETGIVKIQIADPLMSAEILRTQLHQKYQIDIQVVPTQTGGSGTILEQVGQFAADFLVKLVQPGDVIGLGWGETIHAVTQHVEQQATAGVRVVELKGSVSDSQEKTWAYESINELAVAYRTTPAYLPLPVIFDNRLTKQMVERDRYIKRILTLGRKADIALFTVGTVQNNALLFRLGYFSNQEKQQLQREAVGDLLSRFIDRQGKIVDPEIDDRTIGLKLTELNEKRHAILVAAGDKKLESVYAVLKAGYVNHVIVDQGLAKRLAEM</sequence>
<protein>
    <submittedName>
        <fullName evidence="7">Sugar-binding transcriptional regulator</fullName>
    </submittedName>
</protein>
<dbReference type="InterPro" id="IPR000835">
    <property type="entry name" value="HTH_MarR-typ"/>
</dbReference>
<comment type="similarity">
    <text evidence="1">Belongs to the SorC transcriptional regulatory family.</text>
</comment>
<keyword evidence="2" id="KW-0805">Transcription regulation</keyword>
<dbReference type="InterPro" id="IPR009057">
    <property type="entry name" value="Homeodomain-like_sf"/>
</dbReference>
<keyword evidence="4" id="KW-0804">Transcription</keyword>
<dbReference type="InterPro" id="IPR007324">
    <property type="entry name" value="Sugar-bd_dom_put"/>
</dbReference>
<keyword evidence="8" id="KW-1185">Reference proteome</keyword>
<dbReference type="Gene3D" id="3.40.50.1360">
    <property type="match status" value="1"/>
</dbReference>
<evidence type="ECO:0000313" key="7">
    <source>
        <dbReference type="EMBL" id="MFD1124344.1"/>
    </source>
</evidence>